<dbReference type="PANTHER" id="PTHR48063:SF101">
    <property type="entry name" value="LRR RECEPTOR-LIKE SERINE_THREONINE-PROTEIN KINASE FLS2"/>
    <property type="match status" value="1"/>
</dbReference>
<comment type="subcellular location">
    <subcellularLocation>
        <location evidence="1">Cell membrane</location>
        <topology evidence="1">Single-pass type I membrane protein</topology>
    </subcellularLocation>
</comment>
<evidence type="ECO:0000256" key="2">
    <source>
        <dbReference type="ARBA" id="ARBA00009592"/>
    </source>
</evidence>
<dbReference type="Proteomes" id="UP001415857">
    <property type="component" value="Unassembled WGS sequence"/>
</dbReference>
<dbReference type="AlphaFoldDB" id="A0AAP0RQX3"/>
<dbReference type="SMART" id="SM00369">
    <property type="entry name" value="LRR_TYP"/>
    <property type="match status" value="7"/>
</dbReference>
<evidence type="ECO:0000256" key="4">
    <source>
        <dbReference type="ARBA" id="ARBA00022614"/>
    </source>
</evidence>
<evidence type="ECO:0000256" key="6">
    <source>
        <dbReference type="ARBA" id="ARBA00022729"/>
    </source>
</evidence>
<dbReference type="FunFam" id="3.80.10.10:FF:000111">
    <property type="entry name" value="LRR receptor-like serine/threonine-protein kinase ERECTA"/>
    <property type="match status" value="1"/>
</dbReference>
<proteinExistence type="inferred from homology"/>
<dbReference type="SUPFAM" id="SSF52058">
    <property type="entry name" value="L domain-like"/>
    <property type="match status" value="1"/>
</dbReference>
<evidence type="ECO:0000256" key="5">
    <source>
        <dbReference type="ARBA" id="ARBA00022692"/>
    </source>
</evidence>
<dbReference type="Pfam" id="PF13855">
    <property type="entry name" value="LRR_8"/>
    <property type="match status" value="1"/>
</dbReference>
<keyword evidence="12" id="KW-1185">Reference proteome</keyword>
<dbReference type="InterPro" id="IPR003591">
    <property type="entry name" value="Leu-rich_rpt_typical-subtyp"/>
</dbReference>
<evidence type="ECO:0000313" key="11">
    <source>
        <dbReference type="EMBL" id="KAK9280640.1"/>
    </source>
</evidence>
<dbReference type="EMBL" id="JBBPBK010000008">
    <property type="protein sequence ID" value="KAK9280640.1"/>
    <property type="molecule type" value="Genomic_DNA"/>
</dbReference>
<keyword evidence="8" id="KW-1133">Transmembrane helix</keyword>
<evidence type="ECO:0000256" key="3">
    <source>
        <dbReference type="ARBA" id="ARBA00022475"/>
    </source>
</evidence>
<keyword evidence="6" id="KW-0732">Signal</keyword>
<dbReference type="GO" id="GO:0005886">
    <property type="term" value="C:plasma membrane"/>
    <property type="evidence" value="ECO:0007669"/>
    <property type="project" value="UniProtKB-SubCell"/>
</dbReference>
<protein>
    <submittedName>
        <fullName evidence="11">Uncharacterized protein</fullName>
    </submittedName>
</protein>
<dbReference type="SUPFAM" id="SSF52047">
    <property type="entry name" value="RNI-like"/>
    <property type="match status" value="1"/>
</dbReference>
<evidence type="ECO:0000256" key="7">
    <source>
        <dbReference type="ARBA" id="ARBA00022737"/>
    </source>
</evidence>
<dbReference type="InterPro" id="IPR046956">
    <property type="entry name" value="RLP23-like"/>
</dbReference>
<comment type="caution">
    <text evidence="11">The sequence shown here is derived from an EMBL/GenBank/DDBJ whole genome shotgun (WGS) entry which is preliminary data.</text>
</comment>
<evidence type="ECO:0000256" key="10">
    <source>
        <dbReference type="ARBA" id="ARBA00023180"/>
    </source>
</evidence>
<organism evidence="11 12">
    <name type="scientific">Liquidambar formosana</name>
    <name type="common">Formosan gum</name>
    <dbReference type="NCBI Taxonomy" id="63359"/>
    <lineage>
        <taxon>Eukaryota</taxon>
        <taxon>Viridiplantae</taxon>
        <taxon>Streptophyta</taxon>
        <taxon>Embryophyta</taxon>
        <taxon>Tracheophyta</taxon>
        <taxon>Spermatophyta</taxon>
        <taxon>Magnoliopsida</taxon>
        <taxon>eudicotyledons</taxon>
        <taxon>Gunneridae</taxon>
        <taxon>Pentapetalae</taxon>
        <taxon>Saxifragales</taxon>
        <taxon>Altingiaceae</taxon>
        <taxon>Liquidambar</taxon>
    </lineage>
</organism>
<name>A0AAP0RQX3_LIQFO</name>
<sequence length="746" mass="82856">MLDLQVTSVSYYLAFEPLRGEIHPSLLELQHLNYLDLSNNDFGGGHNPIFIGHLTKLRYLNLSCANFTGTIPYQLGNLTNLHYLNLGWNNGFLNVENLEWLFHFSSLRHLDMSHVNLGKAIDWFQAIHMLPSLSELHLSGCQLSDVVPPLSFSNSSTSTLAFIDLSRNFLSSSILHWLSNFSGSLLDVDLSDNHLQGSIPDVFQNMKSLTHLSLSFNQLEWSIPKSFRNVCTLQILDLSSNNFTEELPKFVQNLPGCIENSLESLDLSLNQFSVVLDLHGNGIRGSLPDPTGMSSLRGFYLGKNQLNGTLTDIIGQLSNLEDLDVSFNSLQGSSLCAIAGGILANIELSNNLLSGGLPDCWIRFQKLVILNLANNNLSGKIPFSIGSLRQIQTLGLRKNNFFGEFPLSLKNCTQLKILDFAENKLSDKIPAWIGDSLSWLIVLSLRSNEFHGSIPRNLCHLTYIQILDLSNNNISGTIPQCLNNFTARSQKGNSNTVISYKYPYIQIRVGNGWIFYNALYVDNALVILKGLVLEYGRNLVLVKSIDLSNNKLIGEIPKEIMSLIELCALNLSRNNLIGQIPPMIGQLKMLESLDLSRNWLFGAVPARLSDLNFLSKLDLSNNYLLGRIPTGTQLQSFDASAYMGNLDLCGSPLPNKCLGDGTAQYSPALVAVKTPTLIKNEDGFITPGFYVSMELGYTLGFCGACGTLLLNSSCRHAYFRFLNDVKDWLYVILAVNIGRLQRRLRG</sequence>
<keyword evidence="3" id="KW-1003">Cell membrane</keyword>
<evidence type="ECO:0000256" key="9">
    <source>
        <dbReference type="ARBA" id="ARBA00023136"/>
    </source>
</evidence>
<keyword evidence="4" id="KW-0433">Leucine-rich repeat</keyword>
<evidence type="ECO:0000313" key="12">
    <source>
        <dbReference type="Proteomes" id="UP001415857"/>
    </source>
</evidence>
<reference evidence="11 12" key="1">
    <citation type="journal article" date="2024" name="Plant J.">
        <title>Genome sequences and population genomics reveal climatic adaptation and genomic divergence between two closely related sweetgum species.</title>
        <authorList>
            <person name="Xu W.Q."/>
            <person name="Ren C.Q."/>
            <person name="Zhang X.Y."/>
            <person name="Comes H.P."/>
            <person name="Liu X.H."/>
            <person name="Li Y.G."/>
            <person name="Kettle C.J."/>
            <person name="Jalonen R."/>
            <person name="Gaisberger H."/>
            <person name="Ma Y.Z."/>
            <person name="Qiu Y.X."/>
        </authorList>
    </citation>
    <scope>NUCLEOTIDE SEQUENCE [LARGE SCALE GENOMIC DNA]</scope>
    <source>
        <strain evidence="11">Hangzhou</strain>
    </source>
</reference>
<dbReference type="PANTHER" id="PTHR48063">
    <property type="entry name" value="LRR RECEPTOR-LIKE KINASE"/>
    <property type="match status" value="1"/>
</dbReference>
<keyword evidence="10" id="KW-0325">Glycoprotein</keyword>
<dbReference type="SUPFAM" id="SSF52075">
    <property type="entry name" value="Outer arm dynein light chain 1"/>
    <property type="match status" value="1"/>
</dbReference>
<dbReference type="InterPro" id="IPR001611">
    <property type="entry name" value="Leu-rich_rpt"/>
</dbReference>
<dbReference type="InterPro" id="IPR032675">
    <property type="entry name" value="LRR_dom_sf"/>
</dbReference>
<dbReference type="Gene3D" id="3.80.10.10">
    <property type="entry name" value="Ribonuclease Inhibitor"/>
    <property type="match status" value="5"/>
</dbReference>
<comment type="similarity">
    <text evidence="2">Belongs to the RLP family.</text>
</comment>
<evidence type="ECO:0000256" key="8">
    <source>
        <dbReference type="ARBA" id="ARBA00022989"/>
    </source>
</evidence>
<dbReference type="FunFam" id="3.80.10.10:FF:000095">
    <property type="entry name" value="LRR receptor-like serine/threonine-protein kinase GSO1"/>
    <property type="match status" value="1"/>
</dbReference>
<accession>A0AAP0RQX3</accession>
<evidence type="ECO:0000256" key="1">
    <source>
        <dbReference type="ARBA" id="ARBA00004251"/>
    </source>
</evidence>
<gene>
    <name evidence="11" type="ORF">L1049_014336</name>
</gene>
<keyword evidence="5" id="KW-0812">Transmembrane</keyword>
<keyword evidence="7" id="KW-0677">Repeat</keyword>
<dbReference type="Pfam" id="PF13516">
    <property type="entry name" value="LRR_6"/>
    <property type="match status" value="1"/>
</dbReference>
<dbReference type="Pfam" id="PF00560">
    <property type="entry name" value="LRR_1"/>
    <property type="match status" value="7"/>
</dbReference>
<keyword evidence="9" id="KW-0472">Membrane</keyword>